<sequence length="144" mass="16016">MKNYLFLLSLVLLACNSKVNNQQTNDGITEIIEVEDKSEVVTFTSVVYNGLSNPFCPTIPDEVVIPGNLVNCGSESIIKYEGSNDRFELKEGSPVSLTVKCGDKLKIFFGVVSMDAENGIYNMYYNFIHEGKVHTVKFADTKCK</sequence>
<proteinExistence type="predicted"/>
<reference evidence="1" key="1">
    <citation type="journal article" date="2020" name="mSystems">
        <title>Genome- and Community-Level Interaction Insights into Carbon Utilization and Element Cycling Functions of Hydrothermarchaeota in Hydrothermal Sediment.</title>
        <authorList>
            <person name="Zhou Z."/>
            <person name="Liu Y."/>
            <person name="Xu W."/>
            <person name="Pan J."/>
            <person name="Luo Z.H."/>
            <person name="Li M."/>
        </authorList>
    </citation>
    <scope>NUCLEOTIDE SEQUENCE [LARGE SCALE GENOMIC DNA]</scope>
    <source>
        <strain evidence="1">SpSt-751</strain>
    </source>
</reference>
<comment type="caution">
    <text evidence="1">The sequence shown here is derived from an EMBL/GenBank/DDBJ whole genome shotgun (WGS) entry which is preliminary data.</text>
</comment>
<gene>
    <name evidence="1" type="ORF">ENV35_03715</name>
</gene>
<protein>
    <recommendedName>
        <fullName evidence="2">Lipoprotein</fullName>
    </recommendedName>
</protein>
<evidence type="ECO:0000313" key="1">
    <source>
        <dbReference type="EMBL" id="HGB30966.1"/>
    </source>
</evidence>
<name>A0A7C3WM03_9BACT</name>
<dbReference type="AlphaFoldDB" id="A0A7C3WM03"/>
<accession>A0A7C3WM03</accession>
<dbReference type="EMBL" id="DTGA01000091">
    <property type="protein sequence ID" value="HGB30966.1"/>
    <property type="molecule type" value="Genomic_DNA"/>
</dbReference>
<evidence type="ECO:0008006" key="2">
    <source>
        <dbReference type="Google" id="ProtNLM"/>
    </source>
</evidence>
<organism evidence="1">
    <name type="scientific">Dictyoglomus turgidum</name>
    <dbReference type="NCBI Taxonomy" id="513050"/>
    <lineage>
        <taxon>Bacteria</taxon>
        <taxon>Pseudomonadati</taxon>
        <taxon>Dictyoglomota</taxon>
        <taxon>Dictyoglomia</taxon>
        <taxon>Dictyoglomales</taxon>
        <taxon>Dictyoglomaceae</taxon>
        <taxon>Dictyoglomus</taxon>
    </lineage>
</organism>
<dbReference type="PROSITE" id="PS51257">
    <property type="entry name" value="PROKAR_LIPOPROTEIN"/>
    <property type="match status" value="1"/>
</dbReference>